<keyword evidence="2" id="KW-1185">Reference proteome</keyword>
<evidence type="ECO:0000313" key="2">
    <source>
        <dbReference type="Proteomes" id="UP000007801"/>
    </source>
</evidence>
<name>A0A0P9BQ85_DROAN</name>
<proteinExistence type="predicted"/>
<gene>
    <name evidence="1" type="primary">Dana\GF27044</name>
    <name evidence="1" type="ORF">GF27044</name>
</gene>
<dbReference type="Proteomes" id="UP000007801">
    <property type="component" value="Unassembled WGS sequence"/>
</dbReference>
<organism evidence="1 2">
    <name type="scientific">Drosophila ananassae</name>
    <name type="common">Fruit fly</name>
    <dbReference type="NCBI Taxonomy" id="7217"/>
    <lineage>
        <taxon>Eukaryota</taxon>
        <taxon>Metazoa</taxon>
        <taxon>Ecdysozoa</taxon>
        <taxon>Arthropoda</taxon>
        <taxon>Hexapoda</taxon>
        <taxon>Insecta</taxon>
        <taxon>Pterygota</taxon>
        <taxon>Neoptera</taxon>
        <taxon>Endopterygota</taxon>
        <taxon>Diptera</taxon>
        <taxon>Brachycera</taxon>
        <taxon>Muscomorpha</taxon>
        <taxon>Ephydroidea</taxon>
        <taxon>Drosophilidae</taxon>
        <taxon>Drosophila</taxon>
        <taxon>Sophophora</taxon>
    </lineage>
</organism>
<evidence type="ECO:0000313" key="1">
    <source>
        <dbReference type="EMBL" id="KPU73954.1"/>
    </source>
</evidence>
<dbReference type="EMBL" id="CH902620">
    <property type="protein sequence ID" value="KPU73954.1"/>
    <property type="molecule type" value="Genomic_DNA"/>
</dbReference>
<dbReference type="AlphaFoldDB" id="A0A0P9BQ85"/>
<protein>
    <submittedName>
        <fullName evidence="1">Uncharacterized protein</fullName>
    </submittedName>
</protein>
<reference evidence="1 2" key="1">
    <citation type="journal article" date="2007" name="Nature">
        <title>Evolution of genes and genomes on the Drosophila phylogeny.</title>
        <authorList>
            <consortium name="Drosophila 12 Genomes Consortium"/>
            <person name="Clark A.G."/>
            <person name="Eisen M.B."/>
            <person name="Smith D.R."/>
            <person name="Bergman C.M."/>
            <person name="Oliver B."/>
            <person name="Markow T.A."/>
            <person name="Kaufman T.C."/>
            <person name="Kellis M."/>
            <person name="Gelbart W."/>
            <person name="Iyer V.N."/>
            <person name="Pollard D.A."/>
            <person name="Sackton T.B."/>
            <person name="Larracuente A.M."/>
            <person name="Singh N.D."/>
            <person name="Abad J.P."/>
            <person name="Abt D.N."/>
            <person name="Adryan B."/>
            <person name="Aguade M."/>
            <person name="Akashi H."/>
            <person name="Anderson W.W."/>
            <person name="Aquadro C.F."/>
            <person name="Ardell D.H."/>
            <person name="Arguello R."/>
            <person name="Artieri C.G."/>
            <person name="Barbash D.A."/>
            <person name="Barker D."/>
            <person name="Barsanti P."/>
            <person name="Batterham P."/>
            <person name="Batzoglou S."/>
            <person name="Begun D."/>
            <person name="Bhutkar A."/>
            <person name="Blanco E."/>
            <person name="Bosak S.A."/>
            <person name="Bradley R.K."/>
            <person name="Brand A.D."/>
            <person name="Brent M.R."/>
            <person name="Brooks A.N."/>
            <person name="Brown R.H."/>
            <person name="Butlin R.K."/>
            <person name="Caggese C."/>
            <person name="Calvi B.R."/>
            <person name="Bernardo de Carvalho A."/>
            <person name="Caspi A."/>
            <person name="Castrezana S."/>
            <person name="Celniker S.E."/>
            <person name="Chang J.L."/>
            <person name="Chapple C."/>
            <person name="Chatterji S."/>
            <person name="Chinwalla A."/>
            <person name="Civetta A."/>
            <person name="Clifton S.W."/>
            <person name="Comeron J.M."/>
            <person name="Costello J.C."/>
            <person name="Coyne J.A."/>
            <person name="Daub J."/>
            <person name="David R.G."/>
            <person name="Delcher A.L."/>
            <person name="Delehaunty K."/>
            <person name="Do C.B."/>
            <person name="Ebling H."/>
            <person name="Edwards K."/>
            <person name="Eickbush T."/>
            <person name="Evans J.D."/>
            <person name="Filipski A."/>
            <person name="Findeiss S."/>
            <person name="Freyhult E."/>
            <person name="Fulton L."/>
            <person name="Fulton R."/>
            <person name="Garcia A.C."/>
            <person name="Gardiner A."/>
            <person name="Garfield D.A."/>
            <person name="Garvin B.E."/>
            <person name="Gibson G."/>
            <person name="Gilbert D."/>
            <person name="Gnerre S."/>
            <person name="Godfrey J."/>
            <person name="Good R."/>
            <person name="Gotea V."/>
            <person name="Gravely B."/>
            <person name="Greenberg A.J."/>
            <person name="Griffiths-Jones S."/>
            <person name="Gross S."/>
            <person name="Guigo R."/>
            <person name="Gustafson E.A."/>
            <person name="Haerty W."/>
            <person name="Hahn M.W."/>
            <person name="Halligan D.L."/>
            <person name="Halpern A.L."/>
            <person name="Halter G.M."/>
            <person name="Han M.V."/>
            <person name="Heger A."/>
            <person name="Hillier L."/>
            <person name="Hinrichs A.S."/>
            <person name="Holmes I."/>
            <person name="Hoskins R.A."/>
            <person name="Hubisz M.J."/>
            <person name="Hultmark D."/>
            <person name="Huntley M.A."/>
            <person name="Jaffe D.B."/>
            <person name="Jagadeeshan S."/>
            <person name="Jeck W.R."/>
            <person name="Johnson J."/>
            <person name="Jones C.D."/>
            <person name="Jordan W.C."/>
            <person name="Karpen G.H."/>
            <person name="Kataoka E."/>
            <person name="Keightley P.D."/>
            <person name="Kheradpour P."/>
            <person name="Kirkness E.F."/>
            <person name="Koerich L.B."/>
            <person name="Kristiansen K."/>
            <person name="Kudrna D."/>
            <person name="Kulathinal R.J."/>
            <person name="Kumar S."/>
            <person name="Kwok R."/>
            <person name="Lander E."/>
            <person name="Langley C.H."/>
            <person name="Lapoint R."/>
            <person name="Lazzaro B.P."/>
            <person name="Lee S.J."/>
            <person name="Levesque L."/>
            <person name="Li R."/>
            <person name="Lin C.F."/>
            <person name="Lin M.F."/>
            <person name="Lindblad-Toh K."/>
            <person name="Llopart A."/>
            <person name="Long M."/>
            <person name="Low L."/>
            <person name="Lozovsky E."/>
            <person name="Lu J."/>
            <person name="Luo M."/>
            <person name="Machado C.A."/>
            <person name="Makalowski W."/>
            <person name="Marzo M."/>
            <person name="Matsuda M."/>
            <person name="Matzkin L."/>
            <person name="McAllister B."/>
            <person name="McBride C.S."/>
            <person name="McKernan B."/>
            <person name="McKernan K."/>
            <person name="Mendez-Lago M."/>
            <person name="Minx P."/>
            <person name="Mollenhauer M.U."/>
            <person name="Montooth K."/>
            <person name="Mount S.M."/>
            <person name="Mu X."/>
            <person name="Myers E."/>
            <person name="Negre B."/>
            <person name="Newfeld S."/>
            <person name="Nielsen R."/>
            <person name="Noor M.A."/>
            <person name="O'Grady P."/>
            <person name="Pachter L."/>
            <person name="Papaceit M."/>
            <person name="Parisi M.J."/>
            <person name="Parisi M."/>
            <person name="Parts L."/>
            <person name="Pedersen J.S."/>
            <person name="Pesole G."/>
            <person name="Phillippy A.M."/>
            <person name="Ponting C.P."/>
            <person name="Pop M."/>
            <person name="Porcelli D."/>
            <person name="Powell J.R."/>
            <person name="Prohaska S."/>
            <person name="Pruitt K."/>
            <person name="Puig M."/>
            <person name="Quesneville H."/>
            <person name="Ram K.R."/>
            <person name="Rand D."/>
            <person name="Rasmussen M.D."/>
            <person name="Reed L.K."/>
            <person name="Reenan R."/>
            <person name="Reily A."/>
            <person name="Remington K.A."/>
            <person name="Rieger T.T."/>
            <person name="Ritchie M.G."/>
            <person name="Robin C."/>
            <person name="Rogers Y.H."/>
            <person name="Rohde C."/>
            <person name="Rozas J."/>
            <person name="Rubenfield M.J."/>
            <person name="Ruiz A."/>
            <person name="Russo S."/>
            <person name="Salzberg S.L."/>
            <person name="Sanchez-Gracia A."/>
            <person name="Saranga D.J."/>
            <person name="Sato H."/>
            <person name="Schaeffer S.W."/>
            <person name="Schatz M.C."/>
            <person name="Schlenke T."/>
            <person name="Schwartz R."/>
            <person name="Segarra C."/>
            <person name="Singh R.S."/>
            <person name="Sirot L."/>
            <person name="Sirota M."/>
            <person name="Sisneros N.B."/>
            <person name="Smith C.D."/>
            <person name="Smith T.F."/>
            <person name="Spieth J."/>
            <person name="Stage D.E."/>
            <person name="Stark A."/>
            <person name="Stephan W."/>
            <person name="Strausberg R.L."/>
            <person name="Strempel S."/>
            <person name="Sturgill D."/>
            <person name="Sutton G."/>
            <person name="Sutton G.G."/>
            <person name="Tao W."/>
            <person name="Teichmann S."/>
            <person name="Tobari Y.N."/>
            <person name="Tomimura Y."/>
            <person name="Tsolas J.M."/>
            <person name="Valente V.L."/>
            <person name="Venter E."/>
            <person name="Venter J.C."/>
            <person name="Vicario S."/>
            <person name="Vieira F.G."/>
            <person name="Vilella A.J."/>
            <person name="Villasante A."/>
            <person name="Walenz B."/>
            <person name="Wang J."/>
            <person name="Wasserman M."/>
            <person name="Watts T."/>
            <person name="Wilson D."/>
            <person name="Wilson R.K."/>
            <person name="Wing R.A."/>
            <person name="Wolfner M.F."/>
            <person name="Wong A."/>
            <person name="Wong G.K."/>
            <person name="Wu C.I."/>
            <person name="Wu G."/>
            <person name="Yamamoto D."/>
            <person name="Yang H.P."/>
            <person name="Yang S.P."/>
            <person name="Yorke J.A."/>
            <person name="Yoshida K."/>
            <person name="Zdobnov E."/>
            <person name="Zhang P."/>
            <person name="Zhang Y."/>
            <person name="Zimin A.V."/>
            <person name="Baldwin J."/>
            <person name="Abdouelleil A."/>
            <person name="Abdulkadir J."/>
            <person name="Abebe A."/>
            <person name="Abera B."/>
            <person name="Abreu J."/>
            <person name="Acer S.C."/>
            <person name="Aftuck L."/>
            <person name="Alexander A."/>
            <person name="An P."/>
            <person name="Anderson E."/>
            <person name="Anderson S."/>
            <person name="Arachi H."/>
            <person name="Azer M."/>
            <person name="Bachantsang P."/>
            <person name="Barry A."/>
            <person name="Bayul T."/>
            <person name="Berlin A."/>
            <person name="Bessette D."/>
            <person name="Bloom T."/>
            <person name="Blye J."/>
            <person name="Boguslavskiy L."/>
            <person name="Bonnet C."/>
            <person name="Boukhgalter B."/>
            <person name="Bourzgui I."/>
            <person name="Brown A."/>
            <person name="Cahill P."/>
            <person name="Channer S."/>
            <person name="Cheshatsang Y."/>
            <person name="Chuda L."/>
            <person name="Citroen M."/>
            <person name="Collymore A."/>
            <person name="Cooke P."/>
            <person name="Costello M."/>
            <person name="D'Aco K."/>
            <person name="Daza R."/>
            <person name="De Haan G."/>
            <person name="DeGray S."/>
            <person name="DeMaso C."/>
            <person name="Dhargay N."/>
            <person name="Dooley K."/>
            <person name="Dooley E."/>
            <person name="Doricent M."/>
            <person name="Dorje P."/>
            <person name="Dorjee K."/>
            <person name="Dupes A."/>
            <person name="Elong R."/>
            <person name="Falk J."/>
            <person name="Farina A."/>
            <person name="Faro S."/>
            <person name="Ferguson D."/>
            <person name="Fisher S."/>
            <person name="Foley C.D."/>
            <person name="Franke A."/>
            <person name="Friedrich D."/>
            <person name="Gadbois L."/>
            <person name="Gearin G."/>
            <person name="Gearin C.R."/>
            <person name="Giannoukos G."/>
            <person name="Goode T."/>
            <person name="Graham J."/>
            <person name="Grandbois E."/>
            <person name="Grewal S."/>
            <person name="Gyaltsen K."/>
            <person name="Hafez N."/>
            <person name="Hagos B."/>
            <person name="Hall J."/>
            <person name="Henson C."/>
            <person name="Hollinger A."/>
            <person name="Honan T."/>
            <person name="Huard M.D."/>
            <person name="Hughes L."/>
            <person name="Hurhula B."/>
            <person name="Husby M.E."/>
            <person name="Kamat A."/>
            <person name="Kanga B."/>
            <person name="Kashin S."/>
            <person name="Khazanovich D."/>
            <person name="Kisner P."/>
            <person name="Lance K."/>
            <person name="Lara M."/>
            <person name="Lee W."/>
            <person name="Lennon N."/>
            <person name="Letendre F."/>
            <person name="LeVine R."/>
            <person name="Lipovsky A."/>
            <person name="Liu X."/>
            <person name="Liu J."/>
            <person name="Liu S."/>
            <person name="Lokyitsang T."/>
            <person name="Lokyitsang Y."/>
            <person name="Lubonja R."/>
            <person name="Lui A."/>
            <person name="MacDonald P."/>
            <person name="Magnisalis V."/>
            <person name="Maru K."/>
            <person name="Matthews C."/>
            <person name="McCusker W."/>
            <person name="McDonough S."/>
            <person name="Mehta T."/>
            <person name="Meldrim J."/>
            <person name="Meneus L."/>
            <person name="Mihai O."/>
            <person name="Mihalev A."/>
            <person name="Mihova T."/>
            <person name="Mittelman R."/>
            <person name="Mlenga V."/>
            <person name="Montmayeur A."/>
            <person name="Mulrain L."/>
            <person name="Navidi A."/>
            <person name="Naylor J."/>
            <person name="Negash T."/>
            <person name="Nguyen T."/>
            <person name="Nguyen N."/>
            <person name="Nicol R."/>
            <person name="Norbu C."/>
            <person name="Norbu N."/>
            <person name="Novod N."/>
            <person name="O'Neill B."/>
            <person name="Osman S."/>
            <person name="Markiewicz E."/>
            <person name="Oyono O.L."/>
            <person name="Patti C."/>
            <person name="Phunkhang P."/>
            <person name="Pierre F."/>
            <person name="Priest M."/>
            <person name="Raghuraman S."/>
            <person name="Rege F."/>
            <person name="Reyes R."/>
            <person name="Rise C."/>
            <person name="Rogov P."/>
            <person name="Ross K."/>
            <person name="Ryan E."/>
            <person name="Settipalli S."/>
            <person name="Shea T."/>
            <person name="Sherpa N."/>
            <person name="Shi L."/>
            <person name="Shih D."/>
            <person name="Sparrow T."/>
            <person name="Spaulding J."/>
            <person name="Stalker J."/>
            <person name="Stange-Thomann N."/>
            <person name="Stavropoulos S."/>
            <person name="Stone C."/>
            <person name="Strader C."/>
            <person name="Tesfaye S."/>
            <person name="Thomson T."/>
            <person name="Thoulutsang Y."/>
            <person name="Thoulutsang D."/>
            <person name="Topham K."/>
            <person name="Topping I."/>
            <person name="Tsamla T."/>
            <person name="Vassiliev H."/>
            <person name="Vo A."/>
            <person name="Wangchuk T."/>
            <person name="Wangdi T."/>
            <person name="Weiand M."/>
            <person name="Wilkinson J."/>
            <person name="Wilson A."/>
            <person name="Yadav S."/>
            <person name="Young G."/>
            <person name="Yu Q."/>
            <person name="Zembek L."/>
            <person name="Zhong D."/>
            <person name="Zimmer A."/>
            <person name="Zwirko Z."/>
            <person name="Jaffe D.B."/>
            <person name="Alvarez P."/>
            <person name="Brockman W."/>
            <person name="Butler J."/>
            <person name="Chin C."/>
            <person name="Gnerre S."/>
            <person name="Grabherr M."/>
            <person name="Kleber M."/>
            <person name="Mauceli E."/>
            <person name="MacCallum I."/>
        </authorList>
    </citation>
    <scope>NUCLEOTIDE SEQUENCE [LARGE SCALE GENOMIC DNA]</scope>
    <source>
        <strain evidence="2">Tucson 14024-0371.13</strain>
    </source>
</reference>
<sequence>MTSKRKIIASKHIIFIINEMHATYTTEDTEKKIFQ</sequence>
<dbReference type="InParanoid" id="A0A0P9BQ85"/>
<accession>A0A0P9BQ85</accession>